<comment type="cofactor">
    <cofactor evidence="2">
        <name>a divalent metal cation</name>
        <dbReference type="ChEBI" id="CHEBI:60240"/>
    </cofactor>
</comment>
<dbReference type="GO" id="GO:0016787">
    <property type="term" value="F:hydrolase activity"/>
    <property type="evidence" value="ECO:0007669"/>
    <property type="project" value="UniProtKB-UniRule"/>
</dbReference>
<protein>
    <recommendedName>
        <fullName evidence="2">Phosphoesterase</fullName>
        <ecNumber evidence="2">3.1.4.-</ecNumber>
    </recommendedName>
</protein>
<evidence type="ECO:0000259" key="3">
    <source>
        <dbReference type="Pfam" id="PF12850"/>
    </source>
</evidence>
<dbReference type="RefSeq" id="WP_128913980.1">
    <property type="nucleotide sequence ID" value="NZ_RDSM01000002.1"/>
</dbReference>
<keyword evidence="2" id="KW-0479">Metal-binding</keyword>
<sequence length="161" mass="16769">MLVGVISDTHGLLRPEALEALAGSDHILHAGDVGDPAILEALRSIAPVTAIRGNVDTSGPCADLSPTEAVELAGTLFYIVHSLQDLDINAATAGVACVVSGHSHKPSFTRKDGVAYLNPGSAGPRRFSLPVTVALVDILPNRLEAKIIPILGVPNDRSERN</sequence>
<comment type="caution">
    <text evidence="4">The sequence shown here is derived from an EMBL/GenBank/DDBJ whole genome shotgun (WGS) entry which is preliminary data.</text>
</comment>
<evidence type="ECO:0000313" key="5">
    <source>
        <dbReference type="Proteomes" id="UP000289437"/>
    </source>
</evidence>
<dbReference type="AlphaFoldDB" id="A0A4Q0T4M9"/>
<keyword evidence="5" id="KW-1185">Reference proteome</keyword>
<dbReference type="InterPro" id="IPR024654">
    <property type="entry name" value="Calcineurin-like_PHP_lpxH"/>
</dbReference>
<dbReference type="InterPro" id="IPR000979">
    <property type="entry name" value="Phosphodiesterase_MJ0936/Vps29"/>
</dbReference>
<evidence type="ECO:0000256" key="1">
    <source>
        <dbReference type="ARBA" id="ARBA00008950"/>
    </source>
</evidence>
<dbReference type="InterPro" id="IPR029052">
    <property type="entry name" value="Metallo-depent_PP-like"/>
</dbReference>
<dbReference type="Proteomes" id="UP000289437">
    <property type="component" value="Unassembled WGS sequence"/>
</dbReference>
<dbReference type="EMBL" id="RDSM01000002">
    <property type="protein sequence ID" value="RXH56541.1"/>
    <property type="molecule type" value="Genomic_DNA"/>
</dbReference>
<dbReference type="EC" id="3.1.4.-" evidence="2"/>
<organism evidence="4 5">
    <name type="scientific">Granulicella sibirica</name>
    <dbReference type="NCBI Taxonomy" id="2479048"/>
    <lineage>
        <taxon>Bacteria</taxon>
        <taxon>Pseudomonadati</taxon>
        <taxon>Acidobacteriota</taxon>
        <taxon>Terriglobia</taxon>
        <taxon>Terriglobales</taxon>
        <taxon>Acidobacteriaceae</taxon>
        <taxon>Granulicella</taxon>
    </lineage>
</organism>
<dbReference type="NCBIfam" id="TIGR00040">
    <property type="entry name" value="yfcE"/>
    <property type="match status" value="1"/>
</dbReference>
<dbReference type="OrthoDB" id="9800565at2"/>
<dbReference type="Gene3D" id="3.60.21.10">
    <property type="match status" value="1"/>
</dbReference>
<reference evidence="4 5" key="1">
    <citation type="submission" date="2018-11" db="EMBL/GenBank/DDBJ databases">
        <authorList>
            <person name="Mardanov A.V."/>
            <person name="Ravin N.V."/>
            <person name="Dedysh S.N."/>
        </authorList>
    </citation>
    <scope>NUCLEOTIDE SEQUENCE [LARGE SCALE GENOMIC DNA]</scope>
    <source>
        <strain evidence="4 5">AF10</strain>
    </source>
</reference>
<reference evidence="5" key="2">
    <citation type="submission" date="2019-02" db="EMBL/GenBank/DDBJ databases">
        <title>Granulicella sibirica sp. nov., a psychrotolerant acidobacterium isolated from an organic soil layer in forested tundra, West Siberia.</title>
        <authorList>
            <person name="Oshkin I.Y."/>
            <person name="Kulichevskaya I.S."/>
            <person name="Rijpstra W.I.C."/>
            <person name="Sinninghe Damste J.S."/>
            <person name="Rakitin A.L."/>
            <person name="Ravin N.V."/>
            <person name="Dedysh S.N."/>
        </authorList>
    </citation>
    <scope>NUCLEOTIDE SEQUENCE [LARGE SCALE GENOMIC DNA]</scope>
    <source>
        <strain evidence="5">AF10</strain>
    </source>
</reference>
<accession>A0A4Q0T4M9</accession>
<proteinExistence type="inferred from homology"/>
<feature type="domain" description="Calcineurin-like phosphoesterase" evidence="3">
    <location>
        <begin position="1"/>
        <end position="138"/>
    </location>
</feature>
<dbReference type="GO" id="GO:0046872">
    <property type="term" value="F:metal ion binding"/>
    <property type="evidence" value="ECO:0007669"/>
    <property type="project" value="UniProtKB-KW"/>
</dbReference>
<evidence type="ECO:0000256" key="2">
    <source>
        <dbReference type="RuleBase" id="RU362039"/>
    </source>
</evidence>
<dbReference type="PANTHER" id="PTHR11124">
    <property type="entry name" value="VACUOLAR SORTING PROTEIN VPS29"/>
    <property type="match status" value="1"/>
</dbReference>
<gene>
    <name evidence="4" type="ORF">GRAN_3398</name>
</gene>
<evidence type="ECO:0000313" key="4">
    <source>
        <dbReference type="EMBL" id="RXH56541.1"/>
    </source>
</evidence>
<dbReference type="Pfam" id="PF12850">
    <property type="entry name" value="Metallophos_2"/>
    <property type="match status" value="1"/>
</dbReference>
<name>A0A4Q0T4M9_9BACT</name>
<comment type="similarity">
    <text evidence="1 2">Belongs to the metallophosphoesterase superfamily. YfcE family.</text>
</comment>
<dbReference type="SUPFAM" id="SSF56300">
    <property type="entry name" value="Metallo-dependent phosphatases"/>
    <property type="match status" value="1"/>
</dbReference>